<gene>
    <name evidence="10" type="ORF">FB555_001793</name>
</gene>
<evidence type="ECO:0000259" key="9">
    <source>
        <dbReference type="PROSITE" id="PS50893"/>
    </source>
</evidence>
<keyword evidence="2" id="KW-1003">Cell membrane</keyword>
<dbReference type="GO" id="GO:0005524">
    <property type="term" value="F:ATP binding"/>
    <property type="evidence" value="ECO:0007669"/>
    <property type="project" value="UniProtKB-KW"/>
</dbReference>
<dbReference type="PANTHER" id="PTHR43790">
    <property type="entry name" value="CARBOHYDRATE TRANSPORT ATP-BINDING PROTEIN MG119-RELATED"/>
    <property type="match status" value="1"/>
</dbReference>
<evidence type="ECO:0000256" key="2">
    <source>
        <dbReference type="ARBA" id="ARBA00022475"/>
    </source>
</evidence>
<comment type="caution">
    <text evidence="10">The sequence shown here is derived from an EMBL/GenBank/DDBJ whole genome shotgun (WGS) entry which is preliminary data.</text>
</comment>
<evidence type="ECO:0000313" key="11">
    <source>
        <dbReference type="Proteomes" id="UP000524237"/>
    </source>
</evidence>
<feature type="domain" description="ABC transporter" evidence="9">
    <location>
        <begin position="252"/>
        <end position="496"/>
    </location>
</feature>
<evidence type="ECO:0000256" key="1">
    <source>
        <dbReference type="ARBA" id="ARBA00022448"/>
    </source>
</evidence>
<evidence type="ECO:0000256" key="3">
    <source>
        <dbReference type="ARBA" id="ARBA00022597"/>
    </source>
</evidence>
<dbReference type="InterPro" id="IPR050107">
    <property type="entry name" value="ABC_carbohydrate_import_ATPase"/>
</dbReference>
<dbReference type="InterPro" id="IPR003439">
    <property type="entry name" value="ABC_transporter-like_ATP-bd"/>
</dbReference>
<dbReference type="RefSeq" id="WP_182485102.1">
    <property type="nucleotide sequence ID" value="NZ_JACGWU010000006.1"/>
</dbReference>
<proteinExistence type="predicted"/>
<dbReference type="Proteomes" id="UP000524237">
    <property type="component" value="Unassembled WGS sequence"/>
</dbReference>
<accession>A0A7W3JV01</accession>
<dbReference type="InterPro" id="IPR003593">
    <property type="entry name" value="AAA+_ATPase"/>
</dbReference>
<evidence type="ECO:0000256" key="7">
    <source>
        <dbReference type="ARBA" id="ARBA00022967"/>
    </source>
</evidence>
<dbReference type="EMBL" id="JACGWU010000006">
    <property type="protein sequence ID" value="MBA8829677.1"/>
    <property type="molecule type" value="Genomic_DNA"/>
</dbReference>
<dbReference type="PROSITE" id="PS00211">
    <property type="entry name" value="ABC_TRANSPORTER_1"/>
    <property type="match status" value="1"/>
</dbReference>
<dbReference type="InterPro" id="IPR027417">
    <property type="entry name" value="P-loop_NTPase"/>
</dbReference>
<dbReference type="PANTHER" id="PTHR43790:SF3">
    <property type="entry name" value="D-ALLOSE IMPORT ATP-BINDING PROTEIN ALSA-RELATED"/>
    <property type="match status" value="1"/>
</dbReference>
<organism evidence="10 11">
    <name type="scientific">Alpinimonas psychrophila</name>
    <dbReference type="NCBI Taxonomy" id="748908"/>
    <lineage>
        <taxon>Bacteria</taxon>
        <taxon>Bacillati</taxon>
        <taxon>Actinomycetota</taxon>
        <taxon>Actinomycetes</taxon>
        <taxon>Micrococcales</taxon>
        <taxon>Microbacteriaceae</taxon>
        <taxon>Alpinimonas</taxon>
    </lineage>
</organism>
<keyword evidence="3 10" id="KW-0762">Sugar transport</keyword>
<keyword evidence="11" id="KW-1185">Reference proteome</keyword>
<keyword evidence="7" id="KW-1278">Translocase</keyword>
<dbReference type="SUPFAM" id="SSF52540">
    <property type="entry name" value="P-loop containing nucleoside triphosphate hydrolases"/>
    <property type="match status" value="2"/>
</dbReference>
<feature type="domain" description="ABC transporter" evidence="9">
    <location>
        <begin position="3"/>
        <end position="242"/>
    </location>
</feature>
<keyword evidence="6" id="KW-0067">ATP-binding</keyword>
<evidence type="ECO:0000256" key="4">
    <source>
        <dbReference type="ARBA" id="ARBA00022737"/>
    </source>
</evidence>
<evidence type="ECO:0000256" key="8">
    <source>
        <dbReference type="ARBA" id="ARBA00023136"/>
    </source>
</evidence>
<dbReference type="GO" id="GO:0016887">
    <property type="term" value="F:ATP hydrolysis activity"/>
    <property type="evidence" value="ECO:0007669"/>
    <property type="project" value="InterPro"/>
</dbReference>
<keyword evidence="1" id="KW-0813">Transport</keyword>
<keyword evidence="4" id="KW-0677">Repeat</keyword>
<dbReference type="Gene3D" id="3.40.50.300">
    <property type="entry name" value="P-loop containing nucleotide triphosphate hydrolases"/>
    <property type="match status" value="2"/>
</dbReference>
<dbReference type="CDD" id="cd03215">
    <property type="entry name" value="ABC_Carb_Monos_II"/>
    <property type="match status" value="1"/>
</dbReference>
<dbReference type="AlphaFoldDB" id="A0A7W3JV01"/>
<dbReference type="CDD" id="cd03216">
    <property type="entry name" value="ABC_Carb_Monos_I"/>
    <property type="match status" value="1"/>
</dbReference>
<evidence type="ECO:0000256" key="5">
    <source>
        <dbReference type="ARBA" id="ARBA00022741"/>
    </source>
</evidence>
<reference evidence="10 11" key="1">
    <citation type="submission" date="2020-07" db="EMBL/GenBank/DDBJ databases">
        <title>Sequencing the genomes of 1000 actinobacteria strains.</title>
        <authorList>
            <person name="Klenk H.-P."/>
        </authorList>
    </citation>
    <scope>NUCLEOTIDE SEQUENCE [LARGE SCALE GENOMIC DNA]</scope>
    <source>
        <strain evidence="10 11">DSM 23737</strain>
    </source>
</reference>
<sequence length="497" mass="53342">MKITLNDIHKSFGETAVLMGVTLEVHGGEVLALVGENGAGKSTLTRVISGAYRPDSGQILIDGVPVTLKQPQDAMAHGIRVIYQEFLQNIFPHLSVSENMFTLDEHGTFGRLFVGKKRMAKKATELMARIGLHVDPHALAETLSIGELQMLEIAKSMAHDTKLLILDEPTAALDEQESERLFAQIEAMRASGIAIIYISHRLEEVFRISDRIIVLRNGTVALEGPAATLTEREVVTAMVGKELDDFYPKESHGTEEVVLEMTSLSSGTHFHGVTLSVKAGEVLGIGGVMGCGKGSVLRSLFGLLPVTAGSISVKGKAVSIGSPQAAMNVGIAYITPDRQAEGLLLQQSVAHNISLASLDEMSPTGVIKLHQERTKTRSIMDALNVKAASPEVAVGTLSGGNQQKVLFGRWVMTAPRILLMEEPTRGVDIGAKAEIYRIINQQAALGVAIILVSSDLPELVAMSDRVAVMRHGHVVAELTGDDLTQNRVLEYALESAA</sequence>
<protein>
    <submittedName>
        <fullName evidence="10">ABC-type sugar transport system ATPase subunit</fullName>
    </submittedName>
</protein>
<keyword evidence="8" id="KW-0472">Membrane</keyword>
<dbReference type="PROSITE" id="PS50893">
    <property type="entry name" value="ABC_TRANSPORTER_2"/>
    <property type="match status" value="2"/>
</dbReference>
<dbReference type="Pfam" id="PF00005">
    <property type="entry name" value="ABC_tran"/>
    <property type="match status" value="2"/>
</dbReference>
<dbReference type="InterPro" id="IPR017871">
    <property type="entry name" value="ABC_transporter-like_CS"/>
</dbReference>
<evidence type="ECO:0000256" key="6">
    <source>
        <dbReference type="ARBA" id="ARBA00022840"/>
    </source>
</evidence>
<dbReference type="SMART" id="SM00382">
    <property type="entry name" value="AAA"/>
    <property type="match status" value="2"/>
</dbReference>
<keyword evidence="5" id="KW-0547">Nucleotide-binding</keyword>
<name>A0A7W3JV01_9MICO</name>
<evidence type="ECO:0000313" key="10">
    <source>
        <dbReference type="EMBL" id="MBA8829677.1"/>
    </source>
</evidence>